<dbReference type="EMBL" id="BMEX01000006">
    <property type="protein sequence ID" value="GGA48004.1"/>
    <property type="molecule type" value="Genomic_DNA"/>
</dbReference>
<accession>A0ABQ1GQ84</accession>
<evidence type="ECO:0000256" key="1">
    <source>
        <dbReference type="SAM" id="Phobius"/>
    </source>
</evidence>
<keyword evidence="1" id="KW-0812">Transmembrane</keyword>
<dbReference type="Proteomes" id="UP000617979">
    <property type="component" value="Unassembled WGS sequence"/>
</dbReference>
<keyword evidence="1" id="KW-1133">Transmembrane helix</keyword>
<evidence type="ECO:0000313" key="3">
    <source>
        <dbReference type="Proteomes" id="UP000617979"/>
    </source>
</evidence>
<proteinExistence type="predicted"/>
<sequence>MKWIKKGVMVFICGLILAVSTYYGVVEEDPASDSIADNRPNTDDPAGA</sequence>
<evidence type="ECO:0000313" key="2">
    <source>
        <dbReference type="EMBL" id="GGA48004.1"/>
    </source>
</evidence>
<reference evidence="3" key="1">
    <citation type="journal article" date="2019" name="Int. J. Syst. Evol. Microbiol.">
        <title>The Global Catalogue of Microorganisms (GCM) 10K type strain sequencing project: providing services to taxonomists for standard genome sequencing and annotation.</title>
        <authorList>
            <consortium name="The Broad Institute Genomics Platform"/>
            <consortium name="The Broad Institute Genome Sequencing Center for Infectious Disease"/>
            <person name="Wu L."/>
            <person name="Ma J."/>
        </authorList>
    </citation>
    <scope>NUCLEOTIDE SEQUENCE [LARGE SCALE GENOMIC DNA]</scope>
    <source>
        <strain evidence="3">CGMCC 1.12404</strain>
    </source>
</reference>
<protein>
    <recommendedName>
        <fullName evidence="4">Phr family secreted Rap phosphatase inhibitor</fullName>
    </recommendedName>
</protein>
<feature type="transmembrane region" description="Helical" evidence="1">
    <location>
        <begin position="7"/>
        <end position="25"/>
    </location>
</feature>
<evidence type="ECO:0008006" key="4">
    <source>
        <dbReference type="Google" id="ProtNLM"/>
    </source>
</evidence>
<organism evidence="2 3">
    <name type="scientific">Kroppenstedtia guangzhouensis</name>
    <dbReference type="NCBI Taxonomy" id="1274356"/>
    <lineage>
        <taxon>Bacteria</taxon>
        <taxon>Bacillati</taxon>
        <taxon>Bacillota</taxon>
        <taxon>Bacilli</taxon>
        <taxon>Bacillales</taxon>
        <taxon>Thermoactinomycetaceae</taxon>
        <taxon>Kroppenstedtia</taxon>
    </lineage>
</organism>
<keyword evidence="1" id="KW-0472">Membrane</keyword>
<comment type="caution">
    <text evidence="2">The sequence shown here is derived from an EMBL/GenBank/DDBJ whole genome shotgun (WGS) entry which is preliminary data.</text>
</comment>
<keyword evidence="3" id="KW-1185">Reference proteome</keyword>
<gene>
    <name evidence="2" type="ORF">GCM10007416_21470</name>
</gene>
<name>A0ABQ1GQ84_9BACL</name>